<organism evidence="1">
    <name type="scientific">Magallana gigas</name>
    <name type="common">Pacific oyster</name>
    <name type="synonym">Crassostrea gigas</name>
    <dbReference type="NCBI Taxonomy" id="29159"/>
    <lineage>
        <taxon>Eukaryota</taxon>
        <taxon>Metazoa</taxon>
        <taxon>Spiralia</taxon>
        <taxon>Lophotrochozoa</taxon>
        <taxon>Mollusca</taxon>
        <taxon>Bivalvia</taxon>
        <taxon>Autobranchia</taxon>
        <taxon>Pteriomorphia</taxon>
        <taxon>Ostreida</taxon>
        <taxon>Ostreoidea</taxon>
        <taxon>Ostreidae</taxon>
        <taxon>Magallana</taxon>
    </lineage>
</organism>
<sequence length="110" mass="12654">MDDCLDSFILGAYIDLIDIKDLQDEPVNHQPLFHLLSDQDKYTYIHGVATDILDKYLKIADDVDEIREKTCALDAEANQMKDLFDSDEMKNMCPNCNKQYKTIGGIKKHL</sequence>
<dbReference type="HOGENOM" id="CLU_2173422_0_0_1"/>
<dbReference type="EMBL" id="JH818118">
    <property type="protein sequence ID" value="EKC24281.1"/>
    <property type="molecule type" value="Genomic_DNA"/>
</dbReference>
<reference evidence="1" key="1">
    <citation type="journal article" date="2012" name="Nature">
        <title>The oyster genome reveals stress adaptation and complexity of shell formation.</title>
        <authorList>
            <person name="Zhang G."/>
            <person name="Fang X."/>
            <person name="Guo X."/>
            <person name="Li L."/>
            <person name="Luo R."/>
            <person name="Xu F."/>
            <person name="Yang P."/>
            <person name="Zhang L."/>
            <person name="Wang X."/>
            <person name="Qi H."/>
            <person name="Xiong Z."/>
            <person name="Que H."/>
            <person name="Xie Y."/>
            <person name="Holland P.W."/>
            <person name="Paps J."/>
            <person name="Zhu Y."/>
            <person name="Wu F."/>
            <person name="Chen Y."/>
            <person name="Wang J."/>
            <person name="Peng C."/>
            <person name="Meng J."/>
            <person name="Yang L."/>
            <person name="Liu J."/>
            <person name="Wen B."/>
            <person name="Zhang N."/>
            <person name="Huang Z."/>
            <person name="Zhu Q."/>
            <person name="Feng Y."/>
            <person name="Mount A."/>
            <person name="Hedgecock D."/>
            <person name="Xu Z."/>
            <person name="Liu Y."/>
            <person name="Domazet-Loso T."/>
            <person name="Du Y."/>
            <person name="Sun X."/>
            <person name="Zhang S."/>
            <person name="Liu B."/>
            <person name="Cheng P."/>
            <person name="Jiang X."/>
            <person name="Li J."/>
            <person name="Fan D."/>
            <person name="Wang W."/>
            <person name="Fu W."/>
            <person name="Wang T."/>
            <person name="Wang B."/>
            <person name="Zhang J."/>
            <person name="Peng Z."/>
            <person name="Li Y."/>
            <person name="Li N."/>
            <person name="Wang J."/>
            <person name="Chen M."/>
            <person name="He Y."/>
            <person name="Tan F."/>
            <person name="Song X."/>
            <person name="Zheng Q."/>
            <person name="Huang R."/>
            <person name="Yang H."/>
            <person name="Du X."/>
            <person name="Chen L."/>
            <person name="Yang M."/>
            <person name="Gaffney P.M."/>
            <person name="Wang S."/>
            <person name="Luo L."/>
            <person name="She Z."/>
            <person name="Ming Y."/>
            <person name="Huang W."/>
            <person name="Zhang S."/>
            <person name="Huang B."/>
            <person name="Zhang Y."/>
            <person name="Qu T."/>
            <person name="Ni P."/>
            <person name="Miao G."/>
            <person name="Wang J."/>
            <person name="Wang Q."/>
            <person name="Steinberg C.E."/>
            <person name="Wang H."/>
            <person name="Li N."/>
            <person name="Qian L."/>
            <person name="Zhang G."/>
            <person name="Li Y."/>
            <person name="Yang H."/>
            <person name="Liu X."/>
            <person name="Wang J."/>
            <person name="Yin Y."/>
            <person name="Wang J."/>
        </authorList>
    </citation>
    <scope>NUCLEOTIDE SEQUENCE [LARGE SCALE GENOMIC DNA]</scope>
    <source>
        <strain evidence="1">05x7-T-G4-1.051#20</strain>
    </source>
</reference>
<gene>
    <name evidence="1" type="ORF">CGI_10014401</name>
</gene>
<accession>K1QRT7</accession>
<evidence type="ECO:0000313" key="1">
    <source>
        <dbReference type="EMBL" id="EKC24281.1"/>
    </source>
</evidence>
<protein>
    <submittedName>
        <fullName evidence="1">Uncharacterized protein</fullName>
    </submittedName>
</protein>
<dbReference type="AlphaFoldDB" id="K1QRT7"/>
<proteinExistence type="predicted"/>
<dbReference type="InParanoid" id="K1QRT7"/>
<name>K1QRT7_MAGGI</name>